<reference evidence="4" key="1">
    <citation type="submission" date="2014-05" db="EMBL/GenBank/DDBJ databases">
        <title>The transcriptome of the halophilic microalga Tetraselmis sp. GSL018 isolated from the Great Salt Lake, Utah.</title>
        <authorList>
            <person name="Jinkerson R.E."/>
            <person name="D'Adamo S."/>
            <person name="Posewitz M.C."/>
        </authorList>
    </citation>
    <scope>NUCLEOTIDE SEQUENCE</scope>
    <source>
        <strain evidence="4">GSL018</strain>
    </source>
</reference>
<evidence type="ECO:0000313" key="4">
    <source>
        <dbReference type="EMBL" id="JAC64290.1"/>
    </source>
</evidence>
<dbReference type="PROSITE" id="PS50405">
    <property type="entry name" value="GST_CTER"/>
    <property type="match status" value="1"/>
</dbReference>
<proteinExistence type="inferred from homology"/>
<name>A0A061R0R3_9CHLO</name>
<feature type="domain" description="GST C-terminal" evidence="3">
    <location>
        <begin position="142"/>
        <end position="275"/>
    </location>
</feature>
<dbReference type="Gene3D" id="3.40.30.10">
    <property type="entry name" value="Glutaredoxin"/>
    <property type="match status" value="1"/>
</dbReference>
<dbReference type="EMBL" id="GBEZ01022556">
    <property type="protein sequence ID" value="JAC64290.1"/>
    <property type="molecule type" value="Transcribed_RNA"/>
</dbReference>
<dbReference type="SFLD" id="SFLDG01151">
    <property type="entry name" value="Main.2:_Nu-like"/>
    <property type="match status" value="1"/>
</dbReference>
<dbReference type="SFLD" id="SFLDG00358">
    <property type="entry name" value="Main_(cytGST)"/>
    <property type="match status" value="1"/>
</dbReference>
<dbReference type="InterPro" id="IPR036249">
    <property type="entry name" value="Thioredoxin-like_sf"/>
</dbReference>
<dbReference type="PANTHER" id="PTHR44051:SF22">
    <property type="entry name" value="DISULFIDE-BOND OXIDOREDUCTASE YGHU"/>
    <property type="match status" value="1"/>
</dbReference>
<comment type="similarity">
    <text evidence="1">Belongs to the GST superfamily.</text>
</comment>
<dbReference type="Pfam" id="PF13410">
    <property type="entry name" value="GST_C_2"/>
    <property type="match status" value="1"/>
</dbReference>
<dbReference type="InterPro" id="IPR004045">
    <property type="entry name" value="Glutathione_S-Trfase_N"/>
</dbReference>
<dbReference type="InterPro" id="IPR010987">
    <property type="entry name" value="Glutathione-S-Trfase_C-like"/>
</dbReference>
<protein>
    <submittedName>
        <fullName evidence="4">GST-like protein</fullName>
    </submittedName>
</protein>
<evidence type="ECO:0000256" key="1">
    <source>
        <dbReference type="ARBA" id="ARBA00007409"/>
    </source>
</evidence>
<dbReference type="PANTHER" id="PTHR44051">
    <property type="entry name" value="GLUTATHIONE S-TRANSFERASE-RELATED"/>
    <property type="match status" value="1"/>
</dbReference>
<evidence type="ECO:0000259" key="3">
    <source>
        <dbReference type="PROSITE" id="PS50405"/>
    </source>
</evidence>
<accession>A0A061R0R3</accession>
<dbReference type="PROSITE" id="PS50404">
    <property type="entry name" value="GST_NTER"/>
    <property type="match status" value="1"/>
</dbReference>
<dbReference type="NCBIfam" id="NF008731">
    <property type="entry name" value="PRK11752.1"/>
    <property type="match status" value="1"/>
</dbReference>
<sequence>MSDKKPSYPEDYEVPAVWEFVEQEGAMGAMNRPYAGKRSDKDLPLGEHKLQLYSLGTPNGMKVTILLEELYDLKGVEYDAWKISIFDLEQFTSGFVAINPNSKIPALVDHEFQPPLRVFESGNILKYIAKKYGAFIPNDKHQQVECFNWLFWLHGSAPYLGGGFGHFYNYAPVKLQYAIDRFTMETKRLLDVMDKHLEGRQYFCDEYSIADMAIYPWVLCLHKFYKAGEFLKLDEYKNVRRWETAIAERPAVQRGLRVNGFGDDAVAERHSAKDLQ</sequence>
<dbReference type="InterPro" id="IPR040079">
    <property type="entry name" value="Glutathione_S-Trfase"/>
</dbReference>
<dbReference type="AlphaFoldDB" id="A0A061R0R3"/>
<dbReference type="SFLD" id="SFLDS00019">
    <property type="entry name" value="Glutathione_Transferase_(cytos"/>
    <property type="match status" value="1"/>
</dbReference>
<dbReference type="InterPro" id="IPR036282">
    <property type="entry name" value="Glutathione-S-Trfase_C_sf"/>
</dbReference>
<feature type="domain" description="GST N-terminal" evidence="2">
    <location>
        <begin position="51"/>
        <end position="136"/>
    </location>
</feature>
<gene>
    <name evidence="4" type="primary">YGHU</name>
    <name evidence="4" type="ORF">TSPGSL018_18644</name>
</gene>
<evidence type="ECO:0000259" key="2">
    <source>
        <dbReference type="PROSITE" id="PS50404"/>
    </source>
</evidence>
<dbReference type="SUPFAM" id="SSF47616">
    <property type="entry name" value="GST C-terminal domain-like"/>
    <property type="match status" value="1"/>
</dbReference>
<dbReference type="Gene3D" id="1.20.1050.10">
    <property type="match status" value="1"/>
</dbReference>
<dbReference type="SUPFAM" id="SSF52833">
    <property type="entry name" value="Thioredoxin-like"/>
    <property type="match status" value="1"/>
</dbReference>
<dbReference type="CDD" id="cd03048">
    <property type="entry name" value="GST_N_Ure2p_like"/>
    <property type="match status" value="1"/>
</dbReference>
<dbReference type="Pfam" id="PF02798">
    <property type="entry name" value="GST_N"/>
    <property type="match status" value="1"/>
</dbReference>
<organism evidence="4">
    <name type="scientific">Tetraselmis sp. GSL018</name>
    <dbReference type="NCBI Taxonomy" id="582737"/>
    <lineage>
        <taxon>Eukaryota</taxon>
        <taxon>Viridiplantae</taxon>
        <taxon>Chlorophyta</taxon>
        <taxon>core chlorophytes</taxon>
        <taxon>Chlorodendrophyceae</taxon>
        <taxon>Chlorodendrales</taxon>
        <taxon>Chlorodendraceae</taxon>
        <taxon>Tetraselmis</taxon>
    </lineage>
</organism>